<sequence length="130" mass="14561">MAEDVKMLERIKHRAMDEPEGQTVEKTKNPVRSNSCSRTRDAGKQKERDPQAAQGYIECIDLEDPEPLSLELQPEPTEEGSSKSVMLQVAALADTVASLNAKFDQQLRKNETVERQNKKRGISIIGLLLL</sequence>
<gene>
    <name evidence="2" type="ORF">ZHAS_00015355</name>
</gene>
<protein>
    <submittedName>
        <fullName evidence="2 3">Ribonuclease BN</fullName>
    </submittedName>
</protein>
<dbReference type="AlphaFoldDB" id="A0A084WAS6"/>
<evidence type="ECO:0000313" key="3">
    <source>
        <dbReference type="EnsemblMetazoa" id="ASIC015355-PA"/>
    </source>
</evidence>
<evidence type="ECO:0000313" key="2">
    <source>
        <dbReference type="EMBL" id="KFB47320.1"/>
    </source>
</evidence>
<keyword evidence="4" id="KW-1185">Reference proteome</keyword>
<dbReference type="VEuPathDB" id="VectorBase:ASIC015355"/>
<evidence type="ECO:0000256" key="1">
    <source>
        <dbReference type="SAM" id="MobiDB-lite"/>
    </source>
</evidence>
<dbReference type="Proteomes" id="UP000030765">
    <property type="component" value="Unassembled WGS sequence"/>
</dbReference>
<dbReference type="EMBL" id="KE525330">
    <property type="protein sequence ID" value="KFB47320.1"/>
    <property type="molecule type" value="Genomic_DNA"/>
</dbReference>
<organism evidence="2">
    <name type="scientific">Anopheles sinensis</name>
    <name type="common">Mosquito</name>
    <dbReference type="NCBI Taxonomy" id="74873"/>
    <lineage>
        <taxon>Eukaryota</taxon>
        <taxon>Metazoa</taxon>
        <taxon>Ecdysozoa</taxon>
        <taxon>Arthropoda</taxon>
        <taxon>Hexapoda</taxon>
        <taxon>Insecta</taxon>
        <taxon>Pterygota</taxon>
        <taxon>Neoptera</taxon>
        <taxon>Endopterygota</taxon>
        <taxon>Diptera</taxon>
        <taxon>Nematocera</taxon>
        <taxon>Culicoidea</taxon>
        <taxon>Culicidae</taxon>
        <taxon>Anophelinae</taxon>
        <taxon>Anopheles</taxon>
    </lineage>
</organism>
<feature type="compositionally biased region" description="Basic and acidic residues" evidence="1">
    <location>
        <begin position="1"/>
        <end position="28"/>
    </location>
</feature>
<evidence type="ECO:0000313" key="4">
    <source>
        <dbReference type="Proteomes" id="UP000030765"/>
    </source>
</evidence>
<feature type="region of interest" description="Disordered" evidence="1">
    <location>
        <begin position="1"/>
        <end position="52"/>
    </location>
</feature>
<dbReference type="EnsemblMetazoa" id="ASIC015355-RA">
    <property type="protein sequence ID" value="ASIC015355-PA"/>
    <property type="gene ID" value="ASIC015355"/>
</dbReference>
<accession>A0A084WAS6</accession>
<dbReference type="VEuPathDB" id="VectorBase:ASIS013510"/>
<feature type="compositionally biased region" description="Basic and acidic residues" evidence="1">
    <location>
        <begin position="38"/>
        <end position="50"/>
    </location>
</feature>
<reference evidence="2 4" key="1">
    <citation type="journal article" date="2014" name="BMC Genomics">
        <title>Genome sequence of Anopheles sinensis provides insight into genetics basis of mosquito competence for malaria parasites.</title>
        <authorList>
            <person name="Zhou D."/>
            <person name="Zhang D."/>
            <person name="Ding G."/>
            <person name="Shi L."/>
            <person name="Hou Q."/>
            <person name="Ye Y."/>
            <person name="Xu Y."/>
            <person name="Zhou H."/>
            <person name="Xiong C."/>
            <person name="Li S."/>
            <person name="Yu J."/>
            <person name="Hong S."/>
            <person name="Yu X."/>
            <person name="Zou P."/>
            <person name="Chen C."/>
            <person name="Chang X."/>
            <person name="Wang W."/>
            <person name="Lv Y."/>
            <person name="Sun Y."/>
            <person name="Ma L."/>
            <person name="Shen B."/>
            <person name="Zhu C."/>
        </authorList>
    </citation>
    <scope>NUCLEOTIDE SEQUENCE [LARGE SCALE GENOMIC DNA]</scope>
</reference>
<proteinExistence type="predicted"/>
<dbReference type="EMBL" id="ATLV01022262">
    <property type="status" value="NOT_ANNOTATED_CDS"/>
    <property type="molecule type" value="Genomic_DNA"/>
</dbReference>
<name>A0A084WAS6_ANOSI</name>
<reference evidence="3" key="2">
    <citation type="submission" date="2020-05" db="UniProtKB">
        <authorList>
            <consortium name="EnsemblMetazoa"/>
        </authorList>
    </citation>
    <scope>IDENTIFICATION</scope>
</reference>